<gene>
    <name evidence="2" type="ORF">ALC62_02617</name>
</gene>
<dbReference type="AlphaFoldDB" id="A0A195D0V3"/>
<reference evidence="2 3" key="1">
    <citation type="submission" date="2016-03" db="EMBL/GenBank/DDBJ databases">
        <title>Cyphomyrmex costatus WGS genome.</title>
        <authorList>
            <person name="Nygaard S."/>
            <person name="Hu H."/>
            <person name="Boomsma J."/>
            <person name="Zhang G."/>
        </authorList>
    </citation>
    <scope>NUCLEOTIDE SEQUENCE [LARGE SCALE GENOMIC DNA]</scope>
    <source>
        <strain evidence="2">MS0001</strain>
        <tissue evidence="2">Whole body</tissue>
    </source>
</reference>
<keyword evidence="3" id="KW-1185">Reference proteome</keyword>
<protein>
    <submittedName>
        <fullName evidence="2">Uncharacterized protein</fullName>
    </submittedName>
</protein>
<organism evidence="2 3">
    <name type="scientific">Cyphomyrmex costatus</name>
    <dbReference type="NCBI Taxonomy" id="456900"/>
    <lineage>
        <taxon>Eukaryota</taxon>
        <taxon>Metazoa</taxon>
        <taxon>Ecdysozoa</taxon>
        <taxon>Arthropoda</taxon>
        <taxon>Hexapoda</taxon>
        <taxon>Insecta</taxon>
        <taxon>Pterygota</taxon>
        <taxon>Neoptera</taxon>
        <taxon>Endopterygota</taxon>
        <taxon>Hymenoptera</taxon>
        <taxon>Apocrita</taxon>
        <taxon>Aculeata</taxon>
        <taxon>Formicoidea</taxon>
        <taxon>Formicidae</taxon>
        <taxon>Myrmicinae</taxon>
        <taxon>Cyphomyrmex</taxon>
    </lineage>
</organism>
<name>A0A195D0V3_9HYME</name>
<evidence type="ECO:0000313" key="2">
    <source>
        <dbReference type="EMBL" id="KYN06538.1"/>
    </source>
</evidence>
<dbReference type="EMBL" id="KQ977004">
    <property type="protein sequence ID" value="KYN06538.1"/>
    <property type="molecule type" value="Genomic_DNA"/>
</dbReference>
<sequence length="88" mass="10495">ILVLAFDYRRKSRVSTRRRQRDHHRRPITGNNLDIIYSGGGLITRRRRSRWDDNRNEVRKRKCSNPIIIGHIPRTPTTPMSGLEDRDF</sequence>
<accession>A0A195D0V3</accession>
<proteinExistence type="predicted"/>
<feature type="region of interest" description="Disordered" evidence="1">
    <location>
        <begin position="62"/>
        <end position="88"/>
    </location>
</feature>
<dbReference type="Proteomes" id="UP000078542">
    <property type="component" value="Unassembled WGS sequence"/>
</dbReference>
<feature type="non-terminal residue" evidence="2">
    <location>
        <position position="1"/>
    </location>
</feature>
<evidence type="ECO:0000313" key="3">
    <source>
        <dbReference type="Proteomes" id="UP000078542"/>
    </source>
</evidence>
<evidence type="ECO:0000256" key="1">
    <source>
        <dbReference type="SAM" id="MobiDB-lite"/>
    </source>
</evidence>